<reference evidence="1" key="1">
    <citation type="journal article" date="2014" name="Int. J. Syst. Evol. Microbiol.">
        <title>Complete genome sequence of Corynebacterium casei LMG S-19264T (=DSM 44701T), isolated from a smear-ripened cheese.</title>
        <authorList>
            <consortium name="US DOE Joint Genome Institute (JGI-PGF)"/>
            <person name="Walter F."/>
            <person name="Albersmeier A."/>
            <person name="Kalinowski J."/>
            <person name="Ruckert C."/>
        </authorList>
    </citation>
    <scope>NUCLEOTIDE SEQUENCE</scope>
    <source>
        <strain evidence="1">KCTC 42731</strain>
    </source>
</reference>
<proteinExistence type="predicted"/>
<keyword evidence="1" id="KW-0132">Cell division</keyword>
<dbReference type="PANTHER" id="PTHR34290">
    <property type="entry name" value="SI:CH73-390P7.2"/>
    <property type="match status" value="1"/>
</dbReference>
<dbReference type="PANTHER" id="PTHR34290:SF2">
    <property type="entry name" value="OS04G0668800 PROTEIN"/>
    <property type="match status" value="1"/>
</dbReference>
<dbReference type="AlphaFoldDB" id="A0A919BRC7"/>
<dbReference type="Pfam" id="PF04134">
    <property type="entry name" value="DCC1-like"/>
    <property type="match status" value="1"/>
</dbReference>
<dbReference type="EMBL" id="BNCK01000013">
    <property type="protein sequence ID" value="GHG06384.1"/>
    <property type="molecule type" value="Genomic_DNA"/>
</dbReference>
<name>A0A919BRC7_9GAMM</name>
<sequence>MNESLTIFYDGQCPLCVTEMRALKRLDRQQRINLVDLHQDNFQSIWPNIDKSQAMKKIHGQLNGQVITGLDVTYHAWRLVGKKCRVVWLNWPLIRPLANRAYTVFAKHRHRISTLLSPWLPSVNHECDVCQNKHK</sequence>
<comment type="caution">
    <text evidence="1">The sequence shown here is derived from an EMBL/GenBank/DDBJ whole genome shotgun (WGS) entry which is preliminary data.</text>
</comment>
<keyword evidence="2" id="KW-1185">Reference proteome</keyword>
<dbReference type="Proteomes" id="UP000623842">
    <property type="component" value="Unassembled WGS sequence"/>
</dbReference>
<dbReference type="GO" id="GO:0015035">
    <property type="term" value="F:protein-disulfide reductase activity"/>
    <property type="evidence" value="ECO:0007669"/>
    <property type="project" value="InterPro"/>
</dbReference>
<keyword evidence="1" id="KW-0131">Cell cycle</keyword>
<dbReference type="RefSeq" id="WP_229854878.1">
    <property type="nucleotide sequence ID" value="NZ_BNCK01000013.1"/>
</dbReference>
<protein>
    <submittedName>
        <fullName evidence="1">Cell division protein</fullName>
    </submittedName>
</protein>
<dbReference type="GO" id="GO:0051301">
    <property type="term" value="P:cell division"/>
    <property type="evidence" value="ECO:0007669"/>
    <property type="project" value="UniProtKB-KW"/>
</dbReference>
<reference evidence="1" key="2">
    <citation type="submission" date="2020-09" db="EMBL/GenBank/DDBJ databases">
        <authorList>
            <person name="Sun Q."/>
            <person name="Kim S."/>
        </authorList>
    </citation>
    <scope>NUCLEOTIDE SEQUENCE</scope>
    <source>
        <strain evidence="1">KCTC 42731</strain>
    </source>
</reference>
<evidence type="ECO:0000313" key="1">
    <source>
        <dbReference type="EMBL" id="GHG06384.1"/>
    </source>
</evidence>
<evidence type="ECO:0000313" key="2">
    <source>
        <dbReference type="Proteomes" id="UP000623842"/>
    </source>
</evidence>
<organism evidence="1 2">
    <name type="scientific">Thalassotalea marina</name>
    <dbReference type="NCBI Taxonomy" id="1673741"/>
    <lineage>
        <taxon>Bacteria</taxon>
        <taxon>Pseudomonadati</taxon>
        <taxon>Pseudomonadota</taxon>
        <taxon>Gammaproteobacteria</taxon>
        <taxon>Alteromonadales</taxon>
        <taxon>Colwelliaceae</taxon>
        <taxon>Thalassotalea</taxon>
    </lineage>
</organism>
<gene>
    <name evidence="1" type="ORF">GCM10017161_40020</name>
</gene>
<accession>A0A919BRC7</accession>
<dbReference type="InterPro" id="IPR044691">
    <property type="entry name" value="DCC1_Trx"/>
</dbReference>
<dbReference type="InterPro" id="IPR007263">
    <property type="entry name" value="DCC1-like"/>
</dbReference>